<dbReference type="AlphaFoldDB" id="A0A8X7XA63"/>
<dbReference type="InterPro" id="IPR036388">
    <property type="entry name" value="WH-like_DNA-bd_sf"/>
</dbReference>
<dbReference type="GO" id="GO:0003700">
    <property type="term" value="F:DNA-binding transcription factor activity"/>
    <property type="evidence" value="ECO:0007669"/>
    <property type="project" value="InterPro"/>
</dbReference>
<evidence type="ECO:0000256" key="3">
    <source>
        <dbReference type="ARBA" id="ARBA00023125"/>
    </source>
</evidence>
<dbReference type="GO" id="GO:0005634">
    <property type="term" value="C:nucleus"/>
    <property type="evidence" value="ECO:0007669"/>
    <property type="project" value="UniProtKB-SubCell"/>
</dbReference>
<keyword evidence="7" id="KW-1185">Reference proteome</keyword>
<accession>A0A8X7XA63</accession>
<gene>
    <name evidence="6" type="primary">Hsf1_0</name>
    <name evidence="6" type="ORF">GTO96_0002922</name>
</gene>
<evidence type="ECO:0000256" key="1">
    <source>
        <dbReference type="ARBA" id="ARBA00004123"/>
    </source>
</evidence>
<comment type="subcellular location">
    <subcellularLocation>
        <location evidence="1">Nucleus</location>
    </subcellularLocation>
</comment>
<dbReference type="GO" id="GO:0043565">
    <property type="term" value="F:sequence-specific DNA binding"/>
    <property type="evidence" value="ECO:0007669"/>
    <property type="project" value="InterPro"/>
</dbReference>
<proteinExistence type="inferred from homology"/>
<keyword evidence="4" id="KW-0539">Nucleus</keyword>
<comment type="similarity">
    <text evidence="2">Belongs to the HSF family.</text>
</comment>
<dbReference type="InterPro" id="IPR036390">
    <property type="entry name" value="WH_DNA-bd_sf"/>
</dbReference>
<protein>
    <submittedName>
        <fullName evidence="6">HSF1 protein</fullName>
    </submittedName>
</protein>
<evidence type="ECO:0000313" key="6">
    <source>
        <dbReference type="EMBL" id="KAG2464301.1"/>
    </source>
</evidence>
<dbReference type="Gene3D" id="1.10.10.10">
    <property type="entry name" value="Winged helix-like DNA-binding domain superfamily/Winged helix DNA-binding domain"/>
    <property type="match status" value="1"/>
</dbReference>
<evidence type="ECO:0000313" key="7">
    <source>
        <dbReference type="Proteomes" id="UP000886611"/>
    </source>
</evidence>
<keyword evidence="3" id="KW-0238">DNA-binding</keyword>
<evidence type="ECO:0000259" key="5">
    <source>
        <dbReference type="Pfam" id="PF00447"/>
    </source>
</evidence>
<feature type="non-terminal residue" evidence="6">
    <location>
        <position position="1"/>
    </location>
</feature>
<sequence>MTEDYSSYKSVNSYIPKHYSDSGVGVSYVCSEKTTVLVITDGFHKVVHVDVGLPRDKEEIIEFQHPYFQCGAPHLLQKIKRKVRVSLSRGEEVKLKQQDVSKILMDILRVKSRQAVADAKFLAIKRENESLWSEVASLRQKHLQQHKVIRKIIHFIASMAQSNSMAGIKRKLPLMIDNSGLSHSTSKYSRPITMEPSMESSAVHGIPRGAKNTESLQHSSIYPGGMIISDITHLLEQGDAGHVGHCMEGAGSWGGKLGGDKQSDLMECPKEVGQRAAWKELKPQRTRGIQYLDVSWKSPLVKTVLEEEIENLVPNTIPSPFTPVDLYDYLLEDCGGMGSEEGPNERYEIADNLAQIDANLAQMNSSLSGSNDPSADLLKDELQKEHGYSIKQRSHESHTDVAQYADLSMQADVEDEDEDASDILPTLLELAQEASSIDVYTPQMPLDTLGTKNGFPLS</sequence>
<dbReference type="InterPro" id="IPR000232">
    <property type="entry name" value="HSF_DNA-bd"/>
</dbReference>
<dbReference type="PANTHER" id="PTHR10015">
    <property type="entry name" value="HEAT SHOCK TRANSCRIPTION FACTOR"/>
    <property type="match status" value="1"/>
</dbReference>
<feature type="non-terminal residue" evidence="6">
    <location>
        <position position="458"/>
    </location>
</feature>
<dbReference type="Pfam" id="PF00447">
    <property type="entry name" value="HSF_DNA-bind"/>
    <property type="match status" value="1"/>
</dbReference>
<evidence type="ECO:0000256" key="4">
    <source>
        <dbReference type="ARBA" id="ARBA00023242"/>
    </source>
</evidence>
<reference evidence="6 7" key="1">
    <citation type="journal article" date="2021" name="Cell">
        <title>Tracing the genetic footprints of vertebrate landing in non-teleost ray-finned fishes.</title>
        <authorList>
            <person name="Bi X."/>
            <person name="Wang K."/>
            <person name="Yang L."/>
            <person name="Pan H."/>
            <person name="Jiang H."/>
            <person name="Wei Q."/>
            <person name="Fang M."/>
            <person name="Yu H."/>
            <person name="Zhu C."/>
            <person name="Cai Y."/>
            <person name="He Y."/>
            <person name="Gan X."/>
            <person name="Zeng H."/>
            <person name="Yu D."/>
            <person name="Zhu Y."/>
            <person name="Jiang H."/>
            <person name="Qiu Q."/>
            <person name="Yang H."/>
            <person name="Zhang Y.E."/>
            <person name="Wang W."/>
            <person name="Zhu M."/>
            <person name="He S."/>
            <person name="Zhang G."/>
        </authorList>
    </citation>
    <scope>NUCLEOTIDE SEQUENCE [LARGE SCALE GENOMIC DNA]</scope>
    <source>
        <strain evidence="6">Bchr_013</strain>
    </source>
</reference>
<comment type="caution">
    <text evidence="6">The sequence shown here is derived from an EMBL/GenBank/DDBJ whole genome shotgun (WGS) entry which is preliminary data.</text>
</comment>
<dbReference type="EMBL" id="JAATIS010003638">
    <property type="protein sequence ID" value="KAG2464301.1"/>
    <property type="molecule type" value="Genomic_DNA"/>
</dbReference>
<evidence type="ECO:0000256" key="2">
    <source>
        <dbReference type="ARBA" id="ARBA00006403"/>
    </source>
</evidence>
<organism evidence="6 7">
    <name type="scientific">Polypterus senegalus</name>
    <name type="common">Senegal bichir</name>
    <dbReference type="NCBI Taxonomy" id="55291"/>
    <lineage>
        <taxon>Eukaryota</taxon>
        <taxon>Metazoa</taxon>
        <taxon>Chordata</taxon>
        <taxon>Craniata</taxon>
        <taxon>Vertebrata</taxon>
        <taxon>Euteleostomi</taxon>
        <taxon>Actinopterygii</taxon>
        <taxon>Polypteriformes</taxon>
        <taxon>Polypteridae</taxon>
        <taxon>Polypterus</taxon>
    </lineage>
</organism>
<name>A0A8X7XA63_POLSE</name>
<dbReference type="PANTHER" id="PTHR10015:SF457">
    <property type="entry name" value="HEAT SHOCK FACTOR PROTEIN 1-LIKE"/>
    <property type="match status" value="1"/>
</dbReference>
<feature type="domain" description="HSF-type DNA-binding" evidence="5">
    <location>
        <begin position="42"/>
        <end position="82"/>
    </location>
</feature>
<dbReference type="SUPFAM" id="SSF46785">
    <property type="entry name" value="Winged helix' DNA-binding domain"/>
    <property type="match status" value="1"/>
</dbReference>
<dbReference type="Proteomes" id="UP000886611">
    <property type="component" value="Unassembled WGS sequence"/>
</dbReference>